<reference evidence="2" key="1">
    <citation type="journal article" date="2019" name="Int. J. Syst. Evol. Microbiol.">
        <title>The Global Catalogue of Microorganisms (GCM) 10K type strain sequencing project: providing services to taxonomists for standard genome sequencing and annotation.</title>
        <authorList>
            <consortium name="The Broad Institute Genomics Platform"/>
            <consortium name="The Broad Institute Genome Sequencing Center for Infectious Disease"/>
            <person name="Wu L."/>
            <person name="Ma J."/>
        </authorList>
    </citation>
    <scope>NUCLEOTIDE SEQUENCE [LARGE SCALE GENOMIC DNA]</scope>
    <source>
        <strain evidence="2">CGMCC 1.12376</strain>
    </source>
</reference>
<evidence type="ECO:0000313" key="2">
    <source>
        <dbReference type="Proteomes" id="UP001597221"/>
    </source>
</evidence>
<keyword evidence="2" id="KW-1185">Reference proteome</keyword>
<dbReference type="RefSeq" id="WP_379598220.1">
    <property type="nucleotide sequence ID" value="NZ_JBHUDE010000134.1"/>
</dbReference>
<proteinExistence type="predicted"/>
<dbReference type="InterPro" id="IPR008792">
    <property type="entry name" value="PQQD"/>
</dbReference>
<dbReference type="Gene3D" id="1.10.10.1150">
    <property type="entry name" value="Coenzyme PQQ synthesis protein D (PqqD)"/>
    <property type="match status" value="1"/>
</dbReference>
<gene>
    <name evidence="1" type="ORF">ACFSBH_14360</name>
</gene>
<protein>
    <submittedName>
        <fullName evidence="1">PqqD family protein</fullName>
    </submittedName>
</protein>
<organism evidence="1 2">
    <name type="scientific">Oceanobacillus luteolus</name>
    <dbReference type="NCBI Taxonomy" id="1274358"/>
    <lineage>
        <taxon>Bacteria</taxon>
        <taxon>Bacillati</taxon>
        <taxon>Bacillota</taxon>
        <taxon>Bacilli</taxon>
        <taxon>Bacillales</taxon>
        <taxon>Bacillaceae</taxon>
        <taxon>Oceanobacillus</taxon>
    </lineage>
</organism>
<name>A0ABW4HUG7_9BACI</name>
<evidence type="ECO:0000313" key="1">
    <source>
        <dbReference type="EMBL" id="MFD1608805.1"/>
    </source>
</evidence>
<dbReference type="EMBL" id="JBHUDE010000134">
    <property type="protein sequence ID" value="MFD1608805.1"/>
    <property type="molecule type" value="Genomic_DNA"/>
</dbReference>
<accession>A0ABW4HUG7</accession>
<dbReference type="InterPro" id="IPR041881">
    <property type="entry name" value="PqqD_sf"/>
</dbReference>
<sequence length="86" mass="9992">MIKLKDNVQYIQLRNKKNLVIDPIEDKVFEINDTAAEIIKGLQASCNNEEDIINYVSKNYESSNIREDVTTFIKELFDLGLIQKNE</sequence>
<dbReference type="Proteomes" id="UP001597221">
    <property type="component" value="Unassembled WGS sequence"/>
</dbReference>
<dbReference type="Pfam" id="PF05402">
    <property type="entry name" value="PqqD"/>
    <property type="match status" value="1"/>
</dbReference>
<comment type="caution">
    <text evidence="1">The sequence shown here is derived from an EMBL/GenBank/DDBJ whole genome shotgun (WGS) entry which is preliminary data.</text>
</comment>